<accession>A0A7R8CBM8</accession>
<name>A0A7R8CBM8_LEPSM</name>
<dbReference type="EMBL" id="HG994580">
    <property type="protein sequence ID" value="CAF2760718.1"/>
    <property type="molecule type" value="Genomic_DNA"/>
</dbReference>
<evidence type="ECO:0000313" key="2">
    <source>
        <dbReference type="Proteomes" id="UP000675881"/>
    </source>
</evidence>
<proteinExistence type="predicted"/>
<keyword evidence="2" id="KW-1185">Reference proteome</keyword>
<gene>
    <name evidence="1" type="ORF">LSAA_1863</name>
</gene>
<dbReference type="Proteomes" id="UP000675881">
    <property type="component" value="Chromosome 1"/>
</dbReference>
<organism evidence="1 2">
    <name type="scientific">Lepeophtheirus salmonis</name>
    <name type="common">Salmon louse</name>
    <name type="synonym">Caligus salmonis</name>
    <dbReference type="NCBI Taxonomy" id="72036"/>
    <lineage>
        <taxon>Eukaryota</taxon>
        <taxon>Metazoa</taxon>
        <taxon>Ecdysozoa</taxon>
        <taxon>Arthropoda</taxon>
        <taxon>Crustacea</taxon>
        <taxon>Multicrustacea</taxon>
        <taxon>Hexanauplia</taxon>
        <taxon>Copepoda</taxon>
        <taxon>Siphonostomatoida</taxon>
        <taxon>Caligidae</taxon>
        <taxon>Lepeophtheirus</taxon>
    </lineage>
</organism>
<evidence type="ECO:0000313" key="1">
    <source>
        <dbReference type="EMBL" id="CAF2760718.1"/>
    </source>
</evidence>
<reference evidence="1" key="1">
    <citation type="submission" date="2021-02" db="EMBL/GenBank/DDBJ databases">
        <authorList>
            <person name="Bekaert M."/>
        </authorList>
    </citation>
    <scope>NUCLEOTIDE SEQUENCE</scope>
    <source>
        <strain evidence="1">IoA-00</strain>
    </source>
</reference>
<sequence>MASDNLEQIISLHTEEEEENNSPEEKEPSIEEEGEMCPIEFAKKSGFIASNATSSKVENKIDLTRENLQKQFFLVCDSLGEDVTALEASHDHDNVWSGSYV</sequence>
<dbReference type="AlphaFoldDB" id="A0A7R8CBM8"/>
<protein>
    <submittedName>
        <fullName evidence="1">(salmon louse) hypothetical protein</fullName>
    </submittedName>
</protein>